<dbReference type="InterPro" id="IPR025944">
    <property type="entry name" value="Sigma_54_int_dom_CS"/>
</dbReference>
<dbReference type="SUPFAM" id="SSF48452">
    <property type="entry name" value="TPR-like"/>
    <property type="match status" value="2"/>
</dbReference>
<dbReference type="FunFam" id="3.40.50.300:FF:000006">
    <property type="entry name" value="DNA-binding transcriptional regulator NtrC"/>
    <property type="match status" value="1"/>
</dbReference>
<evidence type="ECO:0000256" key="1">
    <source>
        <dbReference type="ARBA" id="ARBA00022741"/>
    </source>
</evidence>
<dbReference type="InterPro" id="IPR003018">
    <property type="entry name" value="GAF"/>
</dbReference>
<dbReference type="InterPro" id="IPR008271">
    <property type="entry name" value="Ser/Thr_kinase_AS"/>
</dbReference>
<evidence type="ECO:0000256" key="6">
    <source>
        <dbReference type="PROSITE-ProRule" id="PRU00339"/>
    </source>
</evidence>
<dbReference type="PROSITE" id="PS50005">
    <property type="entry name" value="TPR"/>
    <property type="match status" value="1"/>
</dbReference>
<keyword evidence="1" id="KW-0547">Nucleotide-binding</keyword>
<dbReference type="SMART" id="SM00382">
    <property type="entry name" value="AAA"/>
    <property type="match status" value="2"/>
</dbReference>
<dbReference type="SUPFAM" id="SSF52540">
    <property type="entry name" value="P-loop containing nucleoside triphosphate hydrolases"/>
    <property type="match status" value="2"/>
</dbReference>
<dbReference type="PANTHER" id="PTHR32071">
    <property type="entry name" value="TRANSCRIPTIONAL REGULATORY PROTEIN"/>
    <property type="match status" value="1"/>
</dbReference>
<keyword evidence="2" id="KW-0067">ATP-binding</keyword>
<feature type="repeat" description="TPR" evidence="6">
    <location>
        <begin position="716"/>
        <end position="749"/>
    </location>
</feature>
<feature type="compositionally biased region" description="Low complexity" evidence="7">
    <location>
        <begin position="396"/>
        <end position="407"/>
    </location>
</feature>
<dbReference type="InterPro" id="IPR002078">
    <property type="entry name" value="Sigma_54_int"/>
</dbReference>
<dbReference type="Pfam" id="PF02954">
    <property type="entry name" value="HTH_8"/>
    <property type="match status" value="1"/>
</dbReference>
<dbReference type="CDD" id="cd00009">
    <property type="entry name" value="AAA"/>
    <property type="match status" value="1"/>
</dbReference>
<dbReference type="Gene3D" id="1.10.510.10">
    <property type="entry name" value="Transferase(Phosphotransferase) domain 1"/>
    <property type="match status" value="1"/>
</dbReference>
<dbReference type="GO" id="GO:0006355">
    <property type="term" value="P:regulation of DNA-templated transcription"/>
    <property type="evidence" value="ECO:0007669"/>
    <property type="project" value="InterPro"/>
</dbReference>
<dbReference type="SMART" id="SM00220">
    <property type="entry name" value="S_TKc"/>
    <property type="match status" value="1"/>
</dbReference>
<dbReference type="SMART" id="SM00065">
    <property type="entry name" value="GAF"/>
    <property type="match status" value="1"/>
</dbReference>
<dbReference type="InterPro" id="IPR003593">
    <property type="entry name" value="AAA+_ATPase"/>
</dbReference>
<dbReference type="GO" id="GO:0043565">
    <property type="term" value="F:sequence-specific DNA binding"/>
    <property type="evidence" value="ECO:0007669"/>
    <property type="project" value="InterPro"/>
</dbReference>
<dbReference type="InterPro" id="IPR041664">
    <property type="entry name" value="AAA_16"/>
</dbReference>
<keyword evidence="6" id="KW-0802">TPR repeat</keyword>
<dbReference type="Pfam" id="PF13191">
    <property type="entry name" value="AAA_16"/>
    <property type="match status" value="1"/>
</dbReference>
<proteinExistence type="predicted"/>
<dbReference type="SUPFAM" id="SSF55781">
    <property type="entry name" value="GAF domain-like"/>
    <property type="match status" value="1"/>
</dbReference>
<dbReference type="InterPro" id="IPR000719">
    <property type="entry name" value="Prot_kinase_dom"/>
</dbReference>
<organism evidence="10 11">
    <name type="scientific">Eiseniibacteriota bacterium</name>
    <dbReference type="NCBI Taxonomy" id="2212470"/>
    <lineage>
        <taxon>Bacteria</taxon>
        <taxon>Candidatus Eiseniibacteriota</taxon>
    </lineage>
</organism>
<keyword evidence="5" id="KW-0804">Transcription</keyword>
<dbReference type="Pfam" id="PF00069">
    <property type="entry name" value="Pkinase"/>
    <property type="match status" value="1"/>
</dbReference>
<dbReference type="InterPro" id="IPR011009">
    <property type="entry name" value="Kinase-like_dom_sf"/>
</dbReference>
<feature type="region of interest" description="Disordered" evidence="7">
    <location>
        <begin position="387"/>
        <end position="407"/>
    </location>
</feature>
<evidence type="ECO:0000256" key="2">
    <source>
        <dbReference type="ARBA" id="ARBA00022840"/>
    </source>
</evidence>
<evidence type="ECO:0000256" key="3">
    <source>
        <dbReference type="ARBA" id="ARBA00023015"/>
    </source>
</evidence>
<dbReference type="EMBL" id="VBOT01000029">
    <property type="protein sequence ID" value="TMQ52690.1"/>
    <property type="molecule type" value="Genomic_DNA"/>
</dbReference>
<dbReference type="GO" id="GO:0004672">
    <property type="term" value="F:protein kinase activity"/>
    <property type="evidence" value="ECO:0007669"/>
    <property type="project" value="InterPro"/>
</dbReference>
<dbReference type="PROSITE" id="PS00676">
    <property type="entry name" value="SIGMA54_INTERACT_2"/>
    <property type="match status" value="1"/>
</dbReference>
<dbReference type="InterPro" id="IPR009057">
    <property type="entry name" value="Homeodomain-like_sf"/>
</dbReference>
<dbReference type="Pfam" id="PF01590">
    <property type="entry name" value="GAF"/>
    <property type="match status" value="1"/>
</dbReference>
<dbReference type="PRINTS" id="PR01590">
    <property type="entry name" value="HTHFIS"/>
</dbReference>
<dbReference type="InterPro" id="IPR002197">
    <property type="entry name" value="HTH_Fis"/>
</dbReference>
<evidence type="ECO:0000256" key="7">
    <source>
        <dbReference type="SAM" id="MobiDB-lite"/>
    </source>
</evidence>
<dbReference type="Pfam" id="PF25601">
    <property type="entry name" value="AAA_lid_14"/>
    <property type="match status" value="1"/>
</dbReference>
<evidence type="ECO:0000313" key="10">
    <source>
        <dbReference type="EMBL" id="TMQ52690.1"/>
    </source>
</evidence>
<dbReference type="InterPro" id="IPR058031">
    <property type="entry name" value="AAA_lid_NorR"/>
</dbReference>
<sequence length="1718" mass="185006">MIRARPAGLGAGGGAALDQAFAGRFVLMERLGQGGRGEVFRARDLATGKECALKRLRSPTGALDELRNEFAGLTRLRHPSVVAVYELGTSPDGTPFYTMEFVPGAPADKAIRRGDWPALLTAGHEVAHGLEALHSAGLLHGDLKPSNVLVLEGEAGDRRPRGVRLVDFGFCASIEAVSRGHRGTPGFAAPELVRGEPPSVASDLYGLGACLYALTCGRPPFEAESTERLLGLQQEGPPSGLPLAEAGAPLAWVELVLRLMAPEPRERPSDAREVRREIEGIDPAVRRPLSERLGTEVVVGRERELAALERLVAPGPSERGARRRSRLVVISGEAGVGKSAVLRELSARASLSGRPAVHVSCDGFEGPGGVARALLRRLELEVQARHPAPPAGTDVGEPAAGTPATASAPSEHDLEAMLQAMADCVSVLGDRAPVFLLDDGDRLDPLARALIRRWVLEPGLPAAAWVIASRPGPGELDDEARLLSDAGVADTVELGFLGEDDVARLASARLGDPAPDRLVSFLWERASGHPGLTVQVLHLAAERGTLAEVGAGLVVDMRALEGLAAAVGFEPMLLERFLELPESARRAAEALAAWRRPVDPEKALRIESAACPETLALLVRVGLARTPAPGQIALPSQTFADRVLGAAGDERRRALHRAILAEPGLGAEERFRHLRGAGDARAALSAAAEALGSGGNAALAEAAATLAETEVPEQAAHWHERAGRELFAQGRYSDAIPHLERALELESEAGPWLERRYLLSTAGLRAGLLERAGVEGIVLADAAPGLRSRLLTNESARLKSLGKVEAGAIAAREALALAEEAQDPEALGMSATSLAFSLLASDLDAAESMAARAVDAFKRAGQLQGEVRAIGVQAVAAHACRRPAEAERLYREALGRARAAGLRLAAGELLINLGVLLWESGDWKGMREANAEVARMALEDGRARDAAAAITNLAHADAMTGRPRNAARQARAAIRLTRAHLPALETSAWRALAGACRCAGRLRGAERTARRALELATASRLSNELEWCRVELARTLMAQRRWEEAEEVCDRAGQASPGQRSVGAVIRSLAGRAALRRGDAKLGARRLEDAERLLEGSDVRPYAEALVQQLRAEVAFVAGRFTEGIGAGEKCLARLLALPAPPDRAAAATELGQVAIESGADRQPAVGKWLEEAVAAYERLGDRRGRERALTLLVTWLRRSSARTSVLPHDHDLIRSVGELLHSLSDLRELGQRAMEMVVEQLDAERGVLLLADDESGRLVPLVEHGAVDAAMRRDAVGYSRRVVQRVAESRGSLLIQDARRDARVAFESVDNLHLRSILCVPMYLSGRVIGAVYLDDSRRSLAFGDAERGLIEGFAHLMAVAIEKARGHEEAQRTNENLVRENLSLRQEAVVKFQSHRLIGTSSAMMRIMPLVERAAHTSSTVLLTGENGTGKELIARILHHGGKRRLRPFVAVNCGAIPETLLETELFGILPNVATDVRGREGRFKQADGGTLFLDEVGDMPLKQQVALLSAIANREITPVGGGKSLPVDVRIIAATNRDLRRQIEDGAFREDLFYRLNVIPIEVPPLRERKADIPALVQHFVAQFARGLEREMPELSPEFLAAVMQSDWPGNVRELQNYIERVIAMNPGGVLYPSPLPRDLEERAGTMRLARGKRLSDLVEDLEKRLLKEALRRAGGNQSLAARELGLPEPTIRYRMRKHGFGGSRRNLRTRRKLR</sequence>
<dbReference type="CDD" id="cd14014">
    <property type="entry name" value="STKc_PknB_like"/>
    <property type="match status" value="1"/>
</dbReference>
<dbReference type="SUPFAM" id="SSF56112">
    <property type="entry name" value="Protein kinase-like (PK-like)"/>
    <property type="match status" value="1"/>
</dbReference>
<dbReference type="InterPro" id="IPR025943">
    <property type="entry name" value="Sigma_54_int_dom_ATP-bd_2"/>
</dbReference>
<feature type="domain" description="Protein kinase" evidence="8">
    <location>
        <begin position="25"/>
        <end position="285"/>
    </location>
</feature>
<dbReference type="GO" id="GO:0005524">
    <property type="term" value="F:ATP binding"/>
    <property type="evidence" value="ECO:0007669"/>
    <property type="project" value="UniProtKB-KW"/>
</dbReference>
<protein>
    <submittedName>
        <fullName evidence="10">GAF domain-containing protein</fullName>
    </submittedName>
</protein>
<evidence type="ECO:0000259" key="8">
    <source>
        <dbReference type="PROSITE" id="PS50011"/>
    </source>
</evidence>
<evidence type="ECO:0000256" key="4">
    <source>
        <dbReference type="ARBA" id="ARBA00023125"/>
    </source>
</evidence>
<gene>
    <name evidence="10" type="ORF">E6K73_02325</name>
</gene>
<evidence type="ECO:0000313" key="11">
    <source>
        <dbReference type="Proteomes" id="UP000320184"/>
    </source>
</evidence>
<keyword evidence="3" id="KW-0805">Transcription regulation</keyword>
<keyword evidence="4" id="KW-0238">DNA-binding</keyword>
<dbReference type="InterPro" id="IPR019734">
    <property type="entry name" value="TPR_rpt"/>
</dbReference>
<dbReference type="PROSITE" id="PS50011">
    <property type="entry name" value="PROTEIN_KINASE_DOM"/>
    <property type="match status" value="1"/>
</dbReference>
<dbReference type="Proteomes" id="UP000320184">
    <property type="component" value="Unassembled WGS sequence"/>
</dbReference>
<dbReference type="InterPro" id="IPR027417">
    <property type="entry name" value="P-loop_NTPase"/>
</dbReference>
<dbReference type="PROSITE" id="PS50045">
    <property type="entry name" value="SIGMA54_INTERACT_4"/>
    <property type="match status" value="1"/>
</dbReference>
<dbReference type="InterPro" id="IPR011990">
    <property type="entry name" value="TPR-like_helical_dom_sf"/>
</dbReference>
<dbReference type="PROSITE" id="PS00688">
    <property type="entry name" value="SIGMA54_INTERACT_3"/>
    <property type="match status" value="1"/>
</dbReference>
<dbReference type="InterPro" id="IPR029016">
    <property type="entry name" value="GAF-like_dom_sf"/>
</dbReference>
<dbReference type="SMART" id="SM00028">
    <property type="entry name" value="TPR"/>
    <property type="match status" value="5"/>
</dbReference>
<evidence type="ECO:0000256" key="5">
    <source>
        <dbReference type="ARBA" id="ARBA00023163"/>
    </source>
</evidence>
<dbReference type="Gene3D" id="1.10.10.60">
    <property type="entry name" value="Homeodomain-like"/>
    <property type="match status" value="1"/>
</dbReference>
<dbReference type="Gene3D" id="3.40.50.300">
    <property type="entry name" value="P-loop containing nucleotide triphosphate hydrolases"/>
    <property type="match status" value="2"/>
</dbReference>
<dbReference type="Pfam" id="PF00158">
    <property type="entry name" value="Sigma54_activat"/>
    <property type="match status" value="1"/>
</dbReference>
<dbReference type="Gene3D" id="3.30.200.20">
    <property type="entry name" value="Phosphorylase Kinase, domain 1"/>
    <property type="match status" value="1"/>
</dbReference>
<dbReference type="Gene3D" id="1.10.8.60">
    <property type="match status" value="1"/>
</dbReference>
<accession>A0A538SMU5</accession>
<dbReference type="Gene3D" id="3.30.450.40">
    <property type="match status" value="1"/>
</dbReference>
<dbReference type="SUPFAM" id="SSF46689">
    <property type="entry name" value="Homeodomain-like"/>
    <property type="match status" value="1"/>
</dbReference>
<dbReference type="Gene3D" id="1.25.40.10">
    <property type="entry name" value="Tetratricopeptide repeat domain"/>
    <property type="match status" value="3"/>
</dbReference>
<name>A0A538SMU5_UNCEI</name>
<comment type="caution">
    <text evidence="10">The sequence shown here is derived from an EMBL/GenBank/DDBJ whole genome shotgun (WGS) entry which is preliminary data.</text>
</comment>
<feature type="domain" description="Sigma-54 factor interaction" evidence="9">
    <location>
        <begin position="1399"/>
        <end position="1627"/>
    </location>
</feature>
<dbReference type="PROSITE" id="PS00108">
    <property type="entry name" value="PROTEIN_KINASE_ST"/>
    <property type="match status" value="1"/>
</dbReference>
<evidence type="ECO:0000259" key="9">
    <source>
        <dbReference type="PROSITE" id="PS50045"/>
    </source>
</evidence>
<reference evidence="10 11" key="1">
    <citation type="journal article" date="2019" name="Nat. Microbiol.">
        <title>Mediterranean grassland soil C-N compound turnover is dependent on rainfall and depth, and is mediated by genomically divergent microorganisms.</title>
        <authorList>
            <person name="Diamond S."/>
            <person name="Andeer P.F."/>
            <person name="Li Z."/>
            <person name="Crits-Christoph A."/>
            <person name="Burstein D."/>
            <person name="Anantharaman K."/>
            <person name="Lane K.R."/>
            <person name="Thomas B.C."/>
            <person name="Pan C."/>
            <person name="Northen T.R."/>
            <person name="Banfield J.F."/>
        </authorList>
    </citation>
    <scope>NUCLEOTIDE SEQUENCE [LARGE SCALE GENOMIC DNA]</scope>
    <source>
        <strain evidence="10">WS_3</strain>
    </source>
</reference>